<evidence type="ECO:0000259" key="4">
    <source>
        <dbReference type="PROSITE" id="PS51767"/>
    </source>
</evidence>
<feature type="compositionally biased region" description="Basic residues" evidence="3">
    <location>
        <begin position="1"/>
        <end position="22"/>
    </location>
</feature>
<dbReference type="CDD" id="cd05471">
    <property type="entry name" value="pepsin_like"/>
    <property type="match status" value="1"/>
</dbReference>
<dbReference type="GO" id="GO:0000324">
    <property type="term" value="C:fungal-type vacuole"/>
    <property type="evidence" value="ECO:0007669"/>
    <property type="project" value="TreeGrafter"/>
</dbReference>
<dbReference type="PROSITE" id="PS51767">
    <property type="entry name" value="PEPTIDASE_A1"/>
    <property type="match status" value="1"/>
</dbReference>
<dbReference type="InterPro" id="IPR021109">
    <property type="entry name" value="Peptidase_aspartic_dom_sf"/>
</dbReference>
<comment type="similarity">
    <text evidence="1">Belongs to the peptidase A1 family.</text>
</comment>
<feature type="active site" evidence="2">
    <location>
        <position position="100"/>
    </location>
</feature>
<proteinExistence type="inferred from homology"/>
<keyword evidence="6" id="KW-1185">Reference proteome</keyword>
<evidence type="ECO:0000256" key="3">
    <source>
        <dbReference type="SAM" id="MobiDB-lite"/>
    </source>
</evidence>
<dbReference type="Gene3D" id="2.40.70.10">
    <property type="entry name" value="Acid Proteases"/>
    <property type="match status" value="2"/>
</dbReference>
<dbReference type="SUPFAM" id="SSF50630">
    <property type="entry name" value="Acid proteases"/>
    <property type="match status" value="1"/>
</dbReference>
<reference evidence="5 6" key="1">
    <citation type="submission" date="2018-05" db="EMBL/GenBank/DDBJ databases">
        <title>Whole genome sequencing for identification of molecular markers to develop diagnostic detection tools for the regulated plant pathogen Lachnellula willkommii.</title>
        <authorList>
            <person name="Giroux E."/>
            <person name="Bilodeau G."/>
        </authorList>
    </citation>
    <scope>NUCLEOTIDE SEQUENCE [LARGE SCALE GENOMIC DNA]</scope>
    <source>
        <strain evidence="5 6">CBS 203.66</strain>
    </source>
</reference>
<dbReference type="GO" id="GO:0006508">
    <property type="term" value="P:proteolysis"/>
    <property type="evidence" value="ECO:0007669"/>
    <property type="project" value="InterPro"/>
</dbReference>
<dbReference type="InterPro" id="IPR034164">
    <property type="entry name" value="Pepsin-like_dom"/>
</dbReference>
<evidence type="ECO:0000256" key="1">
    <source>
        <dbReference type="ARBA" id="ARBA00007447"/>
    </source>
</evidence>
<evidence type="ECO:0000313" key="5">
    <source>
        <dbReference type="EMBL" id="TVY13871.1"/>
    </source>
</evidence>
<accession>A0A8T9B3E0</accession>
<dbReference type="GO" id="GO:0004190">
    <property type="term" value="F:aspartic-type endopeptidase activity"/>
    <property type="evidence" value="ECO:0007669"/>
    <property type="project" value="InterPro"/>
</dbReference>
<dbReference type="InterPro" id="IPR033121">
    <property type="entry name" value="PEPTIDASE_A1"/>
</dbReference>
<feature type="non-terminal residue" evidence="5">
    <location>
        <position position="1"/>
    </location>
</feature>
<dbReference type="Pfam" id="PF00026">
    <property type="entry name" value="Asp"/>
    <property type="match status" value="1"/>
</dbReference>
<dbReference type="PANTHER" id="PTHR47966:SF47">
    <property type="entry name" value="ENDOPEPTIDASE, PUTATIVE (AFU_ORTHOLOGUE AFUA_3G01220)-RELATED"/>
    <property type="match status" value="1"/>
</dbReference>
<dbReference type="EMBL" id="QGMF01000831">
    <property type="protein sequence ID" value="TVY13871.1"/>
    <property type="molecule type" value="Genomic_DNA"/>
</dbReference>
<gene>
    <name evidence="5" type="ORF">LARI1_G008299</name>
</gene>
<dbReference type="InterPro" id="IPR001461">
    <property type="entry name" value="Aspartic_peptidase_A1"/>
</dbReference>
<evidence type="ECO:0000256" key="2">
    <source>
        <dbReference type="PIRSR" id="PIRSR601461-1"/>
    </source>
</evidence>
<sequence>ILHLHPRQRQRPVHQQAQRHHYPQPPPNRAPRTERDRPSTVTLPLRKIRSQAAGSTHRSALYGPIGVPHGATISVAALSAGSEIAARVVLGGSLVELLVDTGSSDTWAVQRGFICTDFDTGEVTSEAACGFGPVYTPSSSFKSIPNETFSIEYGDLETANGGFGTEQVTVAGITVKQQQIGVVTQAKWTGDGATSGLMGLAYPGITNAYKGNHTQTLYDPVFTSMFKQKLIPHNYFSLIIERDLSGPAGYLSFGGVPAIAFTQNFTATPIIITSIVGYPKATDFYTINIDGLALNGHPVAASGGGAIEYIIDSGTTLNYVPSAAAKAINAAYSPPATYSDADGAYVVACNATPPAVSVHIAGTAFPIHPLDMISRFEDGTCVSAWDDGGPSSSQDVYVLGEVFMKNVVSLFDVGAASMQFAGREFYTG</sequence>
<feature type="active site" evidence="2">
    <location>
        <position position="312"/>
    </location>
</feature>
<comment type="caution">
    <text evidence="5">The sequence shown here is derived from an EMBL/GenBank/DDBJ whole genome shotgun (WGS) entry which is preliminary data.</text>
</comment>
<dbReference type="Proteomes" id="UP000469559">
    <property type="component" value="Unassembled WGS sequence"/>
</dbReference>
<name>A0A8T9B3E0_9HELO</name>
<feature type="domain" description="Peptidase A1" evidence="4">
    <location>
        <begin position="84"/>
        <end position="421"/>
    </location>
</feature>
<feature type="region of interest" description="Disordered" evidence="3">
    <location>
        <begin position="1"/>
        <end position="41"/>
    </location>
</feature>
<protein>
    <submittedName>
        <fullName evidence="5">Putative aspartic-type endopeptidase</fullName>
    </submittedName>
</protein>
<dbReference type="PANTHER" id="PTHR47966">
    <property type="entry name" value="BETA-SITE APP-CLEAVING ENZYME, ISOFORM A-RELATED"/>
    <property type="match status" value="1"/>
</dbReference>
<dbReference type="PRINTS" id="PR00792">
    <property type="entry name" value="PEPSIN"/>
</dbReference>
<evidence type="ECO:0000313" key="6">
    <source>
        <dbReference type="Proteomes" id="UP000469559"/>
    </source>
</evidence>
<dbReference type="AlphaFoldDB" id="A0A8T9B3E0"/>
<organism evidence="5 6">
    <name type="scientific">Lachnellula arida</name>
    <dbReference type="NCBI Taxonomy" id="1316785"/>
    <lineage>
        <taxon>Eukaryota</taxon>
        <taxon>Fungi</taxon>
        <taxon>Dikarya</taxon>
        <taxon>Ascomycota</taxon>
        <taxon>Pezizomycotina</taxon>
        <taxon>Leotiomycetes</taxon>
        <taxon>Helotiales</taxon>
        <taxon>Lachnaceae</taxon>
        <taxon>Lachnellula</taxon>
    </lineage>
</organism>
<dbReference type="OrthoDB" id="15189at2759"/>